<comment type="pathway">
    <text evidence="2">Glycan metabolism; lacto-N-neotetraose biosynthesis.</text>
</comment>
<dbReference type="Proteomes" id="UP001597158">
    <property type="component" value="Unassembled WGS sequence"/>
</dbReference>
<dbReference type="RefSeq" id="WP_002942635.1">
    <property type="nucleotide sequence ID" value="NZ_JARQZE010000010.1"/>
</dbReference>
<comment type="pathway">
    <text evidence="1">Bacterial outer membrane biogenesis; lipooligosaccharide biosynthesis.</text>
</comment>
<dbReference type="Pfam" id="PF01755">
    <property type="entry name" value="Glyco_transf_25"/>
    <property type="match status" value="1"/>
</dbReference>
<organism evidence="5 6">
    <name type="scientific">Thauera mechernichensis</name>
    <dbReference type="NCBI Taxonomy" id="82788"/>
    <lineage>
        <taxon>Bacteria</taxon>
        <taxon>Pseudomonadati</taxon>
        <taxon>Pseudomonadota</taxon>
        <taxon>Betaproteobacteria</taxon>
        <taxon>Rhodocyclales</taxon>
        <taxon>Zoogloeaceae</taxon>
        <taxon>Thauera</taxon>
    </lineage>
</organism>
<keyword evidence="6" id="KW-1185">Reference proteome</keyword>
<evidence type="ECO:0000313" key="6">
    <source>
        <dbReference type="Proteomes" id="UP001597158"/>
    </source>
</evidence>
<comment type="caution">
    <text evidence="5">The sequence shown here is derived from an EMBL/GenBank/DDBJ whole genome shotgun (WGS) entry which is preliminary data.</text>
</comment>
<evidence type="ECO:0000259" key="4">
    <source>
        <dbReference type="Pfam" id="PF01755"/>
    </source>
</evidence>
<feature type="domain" description="Glycosyl transferase family 25" evidence="4">
    <location>
        <begin position="11"/>
        <end position="118"/>
    </location>
</feature>
<sequence>MSAASRLADGVLVINLDERTDRWQSFLDQAADRLRPLVPTRLSAVKGVALPGFGEKPFFHGHKRDKTWAGRAGCALSHRSAIEHASRNSWKRVLVLEDDIQLEPDFDDLLTPIEQALDTLQWDICYLGYTDPIGPFMKRLQLPKHYELCEIYGCNAAHAYIVNESAYSTLLAKLPTERTIWKWLTRNRAIDRWYARTLSKTLTVLAISTSIVTQRDGISDITGRSYENLHLIALPQPGSTALSYAIGRALRRSLFALEGIYDAGRGWVKRRRGF</sequence>
<keyword evidence="3" id="KW-0448">Lipopolysaccharide biosynthesis</keyword>
<proteinExistence type="predicted"/>
<protein>
    <submittedName>
        <fullName evidence="5">Glycosyltransferase family 25 protein</fullName>
    </submittedName>
</protein>
<evidence type="ECO:0000256" key="1">
    <source>
        <dbReference type="ARBA" id="ARBA00005068"/>
    </source>
</evidence>
<dbReference type="CDD" id="cd06532">
    <property type="entry name" value="Glyco_transf_25"/>
    <property type="match status" value="1"/>
</dbReference>
<evidence type="ECO:0000256" key="2">
    <source>
        <dbReference type="ARBA" id="ARBA00005222"/>
    </source>
</evidence>
<reference evidence="6" key="1">
    <citation type="journal article" date="2019" name="Int. J. Syst. Evol. Microbiol.">
        <title>The Global Catalogue of Microorganisms (GCM) 10K type strain sequencing project: providing services to taxonomists for standard genome sequencing and annotation.</title>
        <authorList>
            <consortium name="The Broad Institute Genomics Platform"/>
            <consortium name="The Broad Institute Genome Sequencing Center for Infectious Disease"/>
            <person name="Wu L."/>
            <person name="Ma J."/>
        </authorList>
    </citation>
    <scope>NUCLEOTIDE SEQUENCE [LARGE SCALE GENOMIC DNA]</scope>
    <source>
        <strain evidence="6">CCUG 48884</strain>
    </source>
</reference>
<dbReference type="InterPro" id="IPR002654">
    <property type="entry name" value="Glyco_trans_25"/>
</dbReference>
<name>A0ABW3WB59_9RHOO</name>
<accession>A0ABW3WB59</accession>
<evidence type="ECO:0000313" key="5">
    <source>
        <dbReference type="EMBL" id="MFD1263099.1"/>
    </source>
</evidence>
<dbReference type="EMBL" id="JBHTMC010000010">
    <property type="protein sequence ID" value="MFD1263099.1"/>
    <property type="molecule type" value="Genomic_DNA"/>
</dbReference>
<gene>
    <name evidence="5" type="ORF">ACFQ4M_05840</name>
</gene>
<evidence type="ECO:0000256" key="3">
    <source>
        <dbReference type="ARBA" id="ARBA00022985"/>
    </source>
</evidence>